<keyword evidence="5 12" id="KW-0812">Transmembrane</keyword>
<reference evidence="16" key="2">
    <citation type="journal article" date="2014" name="Nat. Commun.">
        <title>The cavefish genome reveals candidate genes for eye loss.</title>
        <authorList>
            <person name="McGaugh S.E."/>
            <person name="Gross J.B."/>
            <person name="Aken B."/>
            <person name="Blin M."/>
            <person name="Borowsky R."/>
            <person name="Chalopin D."/>
            <person name="Hinaux H."/>
            <person name="Jeffery W.R."/>
            <person name="Keene A."/>
            <person name="Ma L."/>
            <person name="Minx P."/>
            <person name="Murphy D."/>
            <person name="O'Quin K.E."/>
            <person name="Retaux S."/>
            <person name="Rohner N."/>
            <person name="Searle S.M."/>
            <person name="Stahl B.A."/>
            <person name="Tabin C."/>
            <person name="Volff J.N."/>
            <person name="Yoshizawa M."/>
            <person name="Warren W.C."/>
        </authorList>
    </citation>
    <scope>NUCLEOTIDE SEQUENCE [LARGE SCALE GENOMIC DNA]</scope>
    <source>
        <strain evidence="16">female</strain>
    </source>
</reference>
<evidence type="ECO:0000256" key="8">
    <source>
        <dbReference type="ARBA" id="ARBA00022989"/>
    </source>
</evidence>
<keyword evidence="6" id="KW-0631">Potassium channel</keyword>
<keyword evidence="10 13" id="KW-0472">Membrane</keyword>
<evidence type="ECO:0000313" key="16">
    <source>
        <dbReference type="Proteomes" id="UP000018467"/>
    </source>
</evidence>
<evidence type="ECO:0000256" key="1">
    <source>
        <dbReference type="ARBA" id="ARBA00004141"/>
    </source>
</evidence>
<dbReference type="PRINTS" id="PR01333">
    <property type="entry name" value="2POREKCHANEL"/>
</dbReference>
<keyword evidence="16" id="KW-1185">Reference proteome</keyword>
<dbReference type="GO" id="GO:0005886">
    <property type="term" value="C:plasma membrane"/>
    <property type="evidence" value="ECO:0007669"/>
    <property type="project" value="TreeGrafter"/>
</dbReference>
<dbReference type="STRING" id="7994.ENSAMXP00000031811"/>
<feature type="domain" description="Potassium channel" evidence="14">
    <location>
        <begin position="414"/>
        <end position="485"/>
    </location>
</feature>
<feature type="transmembrane region" description="Helical" evidence="13">
    <location>
        <begin position="256"/>
        <end position="281"/>
    </location>
</feature>
<evidence type="ECO:0000256" key="2">
    <source>
        <dbReference type="ARBA" id="ARBA00006666"/>
    </source>
</evidence>
<evidence type="ECO:0000256" key="4">
    <source>
        <dbReference type="ARBA" id="ARBA00022538"/>
    </source>
</evidence>
<evidence type="ECO:0000256" key="12">
    <source>
        <dbReference type="RuleBase" id="RU003857"/>
    </source>
</evidence>
<feature type="transmembrane region" description="Helical" evidence="13">
    <location>
        <begin position="440"/>
        <end position="457"/>
    </location>
</feature>
<evidence type="ECO:0000256" key="7">
    <source>
        <dbReference type="ARBA" id="ARBA00022958"/>
    </source>
</evidence>
<feature type="transmembrane region" description="Helical" evidence="13">
    <location>
        <begin position="131"/>
        <end position="160"/>
    </location>
</feature>
<protein>
    <recommendedName>
        <fullName evidence="14">Potassium channel domain-containing protein</fullName>
    </recommendedName>
</protein>
<dbReference type="Ensembl" id="ENSAMXT00000047723.1">
    <property type="protein sequence ID" value="ENSAMXP00000031811.1"/>
    <property type="gene ID" value="ENSAMXG00000033807.1"/>
</dbReference>
<evidence type="ECO:0000256" key="10">
    <source>
        <dbReference type="ARBA" id="ARBA00023136"/>
    </source>
</evidence>
<evidence type="ECO:0000256" key="13">
    <source>
        <dbReference type="SAM" id="Phobius"/>
    </source>
</evidence>
<keyword evidence="4" id="KW-0633">Potassium transport</keyword>
<keyword evidence="3 12" id="KW-0813">Transport</keyword>
<dbReference type="GO" id="GO:0015271">
    <property type="term" value="F:outward rectifier potassium channel activity"/>
    <property type="evidence" value="ECO:0007669"/>
    <property type="project" value="TreeGrafter"/>
</dbReference>
<evidence type="ECO:0000313" key="15">
    <source>
        <dbReference type="Ensembl" id="ENSAMXP00000031811.1"/>
    </source>
</evidence>
<dbReference type="PANTHER" id="PTHR11003:SF346">
    <property type="entry name" value="POTASSIUM CHANNEL SUBFAMILY K MEMBER 18"/>
    <property type="match status" value="1"/>
</dbReference>
<accession>A0A3B1IQ10</accession>
<feature type="transmembrane region" description="Helical" evidence="13">
    <location>
        <begin position="223"/>
        <end position="244"/>
    </location>
</feature>
<dbReference type="Proteomes" id="UP000018467">
    <property type="component" value="Unassembled WGS sequence"/>
</dbReference>
<reference evidence="15" key="4">
    <citation type="submission" date="2025-09" db="UniProtKB">
        <authorList>
            <consortium name="Ensembl"/>
        </authorList>
    </citation>
    <scope>IDENTIFICATION</scope>
</reference>
<evidence type="ECO:0000256" key="9">
    <source>
        <dbReference type="ARBA" id="ARBA00023065"/>
    </source>
</evidence>
<dbReference type="PANTHER" id="PTHR11003">
    <property type="entry name" value="POTASSIUM CHANNEL, SUBFAMILY K"/>
    <property type="match status" value="1"/>
</dbReference>
<dbReference type="PRINTS" id="PR01095">
    <property type="entry name" value="TASKCHANNEL"/>
</dbReference>
<feature type="transmembrane region" description="Helical" evidence="13">
    <location>
        <begin position="463"/>
        <end position="482"/>
    </location>
</feature>
<evidence type="ECO:0000256" key="11">
    <source>
        <dbReference type="ARBA" id="ARBA00023303"/>
    </source>
</evidence>
<keyword evidence="7" id="KW-0630">Potassium</keyword>
<feature type="transmembrane region" description="Helical" evidence="13">
    <location>
        <begin position="406"/>
        <end position="428"/>
    </location>
</feature>
<proteinExistence type="inferred from homology"/>
<dbReference type="GO" id="GO:0022841">
    <property type="term" value="F:potassium ion leak channel activity"/>
    <property type="evidence" value="ECO:0007669"/>
    <property type="project" value="TreeGrafter"/>
</dbReference>
<dbReference type="InterPro" id="IPR003092">
    <property type="entry name" value="2pore_dom_K_chnl_TASK"/>
</dbReference>
<dbReference type="SUPFAM" id="SSF81324">
    <property type="entry name" value="Voltage-gated potassium channels"/>
    <property type="match status" value="2"/>
</dbReference>
<dbReference type="InterPro" id="IPR013099">
    <property type="entry name" value="K_chnl_dom"/>
</dbReference>
<reference evidence="15" key="3">
    <citation type="submission" date="2025-08" db="UniProtKB">
        <authorList>
            <consortium name="Ensembl"/>
        </authorList>
    </citation>
    <scope>IDENTIFICATION</scope>
</reference>
<evidence type="ECO:0000256" key="6">
    <source>
        <dbReference type="ARBA" id="ARBA00022826"/>
    </source>
</evidence>
<keyword evidence="8 13" id="KW-1133">Transmembrane helix</keyword>
<dbReference type="Pfam" id="PF07885">
    <property type="entry name" value="Ion_trans_2"/>
    <property type="match status" value="2"/>
</dbReference>
<organism evidence="15 16">
    <name type="scientific">Astyanax mexicanus</name>
    <name type="common">Blind cave fish</name>
    <name type="synonym">Astyanax fasciatus mexicanus</name>
    <dbReference type="NCBI Taxonomy" id="7994"/>
    <lineage>
        <taxon>Eukaryota</taxon>
        <taxon>Metazoa</taxon>
        <taxon>Chordata</taxon>
        <taxon>Craniata</taxon>
        <taxon>Vertebrata</taxon>
        <taxon>Euteleostomi</taxon>
        <taxon>Actinopterygii</taxon>
        <taxon>Neopterygii</taxon>
        <taxon>Teleostei</taxon>
        <taxon>Ostariophysi</taxon>
        <taxon>Characiformes</taxon>
        <taxon>Characoidei</taxon>
        <taxon>Acestrorhamphidae</taxon>
        <taxon>Acestrorhamphinae</taxon>
        <taxon>Astyanax</taxon>
    </lineage>
</organism>
<evidence type="ECO:0000256" key="3">
    <source>
        <dbReference type="ARBA" id="ARBA00022448"/>
    </source>
</evidence>
<dbReference type="Gene3D" id="1.10.287.70">
    <property type="match status" value="1"/>
</dbReference>
<evidence type="ECO:0000259" key="14">
    <source>
        <dbReference type="Pfam" id="PF07885"/>
    </source>
</evidence>
<name>A0A3B1IQ10_ASTMX</name>
<dbReference type="AlphaFoldDB" id="A0A3B1IQ10"/>
<dbReference type="Bgee" id="ENSAMXG00000033807">
    <property type="expression patterns" value="Expressed in bone element and 8 other cell types or tissues"/>
</dbReference>
<evidence type="ECO:0000256" key="5">
    <source>
        <dbReference type="ARBA" id="ARBA00022692"/>
    </source>
</evidence>
<dbReference type="InParanoid" id="A0A3B1IQ10"/>
<dbReference type="InterPro" id="IPR003280">
    <property type="entry name" value="2pore_dom_K_chnl"/>
</dbReference>
<dbReference type="GO" id="GO:0030322">
    <property type="term" value="P:stabilization of membrane potential"/>
    <property type="evidence" value="ECO:0007669"/>
    <property type="project" value="TreeGrafter"/>
</dbReference>
<keyword evidence="11 12" id="KW-0407">Ion channel</keyword>
<feature type="domain" description="Potassium channel" evidence="14">
    <location>
        <begin position="217"/>
        <end position="277"/>
    </location>
</feature>
<dbReference type="GeneTree" id="ENSGT00940000165789"/>
<keyword evidence="9 12" id="KW-0406">Ion transport</keyword>
<comment type="subcellular location">
    <subcellularLocation>
        <location evidence="1">Membrane</location>
        <topology evidence="1">Multi-pass membrane protein</topology>
    </subcellularLocation>
</comment>
<reference evidence="16" key="1">
    <citation type="submission" date="2013-03" db="EMBL/GenBank/DDBJ databases">
        <authorList>
            <person name="Jeffery W."/>
            <person name="Warren W."/>
            <person name="Wilson R.K."/>
        </authorList>
    </citation>
    <scope>NUCLEOTIDE SEQUENCE</scope>
    <source>
        <strain evidence="16">female</strain>
    </source>
</reference>
<sequence>MGMATHTHTHTHTHFIIITLPGNQAGSRRRGCWTARALLQPPGTNSALFTARYCGAFTLKARAPVARIFHSGPELAPEGRGQALIRRSVTRGLTVRDARVLSISVRVSCCQCARTELSKAMRTAEKRRGPACAVALLPHAALILSLIVYALLGAALFHAIEGTQSNDGTLEIHEGFRKFVHEVVNEARNKSTSANVSEEVLEAVGEKILREFKAVWMQSSDRWHFYGSLFFCCTVFTTVGYGEIYPVTKAGRVACILYATVGIPLMLLVITDVGDILAVLFSNSYRRLHSSCRRLLYRVWNPHQKPRDPVTIRDGTYIFNRDVVVQEVSVDHRIGTAIDSSVIEQKPDHLLKNKNIFNHIIAKEKFRRKRPLTRSCSCPELNQMPPPPVGFKIKDFLSIGHEMERFNVPFLVILLVVFAYILIWALILPIWEDDLGKFDAFYFCFITLTTIGFGDIVPKHPKFFMLTFLFIIMGMAIMSMAFKLGSRAL</sequence>
<comment type="similarity">
    <text evidence="2 12">Belongs to the two pore domain potassium channel (TC 1.A.1.8) family.</text>
</comment>